<dbReference type="GO" id="GO:0005615">
    <property type="term" value="C:extracellular space"/>
    <property type="evidence" value="ECO:0007669"/>
    <property type="project" value="InterPro"/>
</dbReference>
<evidence type="ECO:0000313" key="4">
    <source>
        <dbReference type="Proteomes" id="UP000645257"/>
    </source>
</evidence>
<proteinExistence type="predicted"/>
<accession>A0A918P489</accession>
<dbReference type="GO" id="GO:0047989">
    <property type="term" value="F:hydroxybutyrate-dimer hydrolase activity"/>
    <property type="evidence" value="ECO:0007669"/>
    <property type="project" value="InterPro"/>
</dbReference>
<keyword evidence="2" id="KW-0732">Signal</keyword>
<dbReference type="PROSITE" id="PS51257">
    <property type="entry name" value="PROKAR_LIPOPROTEIN"/>
    <property type="match status" value="1"/>
</dbReference>
<evidence type="ECO:0000256" key="1">
    <source>
        <dbReference type="ARBA" id="ARBA00022801"/>
    </source>
</evidence>
<reference evidence="3" key="1">
    <citation type="journal article" date="2014" name="Int. J. Syst. Evol. Microbiol.">
        <title>Complete genome sequence of Corynebacterium casei LMG S-19264T (=DSM 44701T), isolated from a smear-ripened cheese.</title>
        <authorList>
            <consortium name="US DOE Joint Genome Institute (JGI-PGF)"/>
            <person name="Walter F."/>
            <person name="Albersmeier A."/>
            <person name="Kalinowski J."/>
            <person name="Ruckert C."/>
        </authorList>
    </citation>
    <scope>NUCLEOTIDE SEQUENCE</scope>
    <source>
        <strain evidence="3">KCTC 32182</strain>
    </source>
</reference>
<evidence type="ECO:0000256" key="2">
    <source>
        <dbReference type="SAM" id="SignalP"/>
    </source>
</evidence>
<feature type="chain" id="PRO_5037985402" evidence="2">
    <location>
        <begin position="33"/>
        <end position="717"/>
    </location>
</feature>
<protein>
    <submittedName>
        <fullName evidence="3">D-(-)-3-hydroxybutyrate oligomer hydrolase</fullName>
    </submittedName>
</protein>
<sequence length="717" mass="73708">MLILTKQAGPLLFWPAALTAAGLLSACGSSGASNSTENTKPSWLGTVTQKSYDGRSDDLLTAGLGKSGLSGTVPTYADPLNPTAAELRRTAIYYNYRALVDMTTTGGYGSLYGPNIDINGQDTLGEGMVAGEEYLAFADDGSGQQNVTLMVQLPASFNRASPCVVTATSPGSRGVYGAIAASGEWGLKHGCAVAYTDKGGGVGVHDLMSDTVNLIDGTRSARQTAGKKANFASALAGADLAAFNAAYPGRQAVKHAHSGQNPEKNWGRDTLRAVEFAFWVLNEKYGGKTASGKRLADYALPGKVLVIASSVSNGAGSALRAVEADTKGLISAVAVSEPQIQPDDMTGLAIVQGGRPQSAIGKSLIDYFTAANLYQPCAAQSPNLAGSGSAYPVALNTATATDRCASLAAKGLVSGATLSDRSTDAYNKLLAAGWTPDADALHASHYGLGATLGVALTYANAYGRFAVSDNLCGYSFAFTGTGGVVIAPPADRLAGIYGTANGVPPTGGISVINNLSYGGALADPVSVSPSTQLADYNIDGAICLRKLATGVDPVTGAALTGNEKLLADRVAQGVSEVKATGRLHGVPGIIVAGRSDALIPVNHGARAYYALNQQRDGAASRLRYIEVTHAQHFDGFLSLPGFPTRFIPLHVYGQRALDAVWAFMKNGAPLPQSQVVRTTVRSSSGETLTAANLPAPVASPAAAEAIVFRNGRLNVPD</sequence>
<dbReference type="Proteomes" id="UP000645257">
    <property type="component" value="Unassembled WGS sequence"/>
</dbReference>
<name>A0A918P489_9NEIS</name>
<comment type="caution">
    <text evidence="3">The sequence shown here is derived from an EMBL/GenBank/DDBJ whole genome shotgun (WGS) entry which is preliminary data.</text>
</comment>
<dbReference type="EMBL" id="BMYX01000012">
    <property type="protein sequence ID" value="GGY18325.1"/>
    <property type="molecule type" value="Genomic_DNA"/>
</dbReference>
<dbReference type="GO" id="GO:0019605">
    <property type="term" value="P:butyrate metabolic process"/>
    <property type="evidence" value="ECO:0007669"/>
    <property type="project" value="InterPro"/>
</dbReference>
<dbReference type="AlphaFoldDB" id="A0A918P489"/>
<organism evidence="3 4">
    <name type="scientific">Paludibacterium paludis</name>
    <dbReference type="NCBI Taxonomy" id="1225769"/>
    <lineage>
        <taxon>Bacteria</taxon>
        <taxon>Pseudomonadati</taxon>
        <taxon>Pseudomonadota</taxon>
        <taxon>Betaproteobacteria</taxon>
        <taxon>Neisseriales</taxon>
        <taxon>Chromobacteriaceae</taxon>
        <taxon>Paludibacterium</taxon>
    </lineage>
</organism>
<feature type="signal peptide" evidence="2">
    <location>
        <begin position="1"/>
        <end position="32"/>
    </location>
</feature>
<keyword evidence="1 3" id="KW-0378">Hydrolase</keyword>
<dbReference type="InterPro" id="IPR016582">
    <property type="entry name" value="OHBut_olig_hydro_put"/>
</dbReference>
<gene>
    <name evidence="3" type="ORF">GCM10011289_22230</name>
</gene>
<reference evidence="3" key="2">
    <citation type="submission" date="2020-09" db="EMBL/GenBank/DDBJ databases">
        <authorList>
            <person name="Sun Q."/>
            <person name="Kim S."/>
        </authorList>
    </citation>
    <scope>NUCLEOTIDE SEQUENCE</scope>
    <source>
        <strain evidence="3">KCTC 32182</strain>
    </source>
</reference>
<dbReference type="RefSeq" id="WP_189534275.1">
    <property type="nucleotide sequence ID" value="NZ_BMYX01000012.1"/>
</dbReference>
<keyword evidence="4" id="KW-1185">Reference proteome</keyword>
<dbReference type="PIRSF" id="PIRSF011409">
    <property type="entry name" value="HObutyrate_olig_hydrol"/>
    <property type="match status" value="1"/>
</dbReference>
<evidence type="ECO:0000313" key="3">
    <source>
        <dbReference type="EMBL" id="GGY18325.1"/>
    </source>
</evidence>
<dbReference type="Pfam" id="PF10605">
    <property type="entry name" value="3HBOH"/>
    <property type="match status" value="1"/>
</dbReference>